<evidence type="ECO:0000259" key="7">
    <source>
        <dbReference type="Pfam" id="PF20611"/>
    </source>
</evidence>
<organism evidence="10 11">
    <name type="scientific">Marinobacter nitratireducens</name>
    <dbReference type="NCBI Taxonomy" id="1137280"/>
    <lineage>
        <taxon>Bacteria</taxon>
        <taxon>Pseudomonadati</taxon>
        <taxon>Pseudomonadota</taxon>
        <taxon>Gammaproteobacteria</taxon>
        <taxon>Pseudomonadales</taxon>
        <taxon>Marinobacteraceae</taxon>
        <taxon>Marinobacter</taxon>
    </lineage>
</organism>
<gene>
    <name evidence="10" type="ORF">D777_02131</name>
</gene>
<dbReference type="RefSeq" id="WP_036131439.1">
    <property type="nucleotide sequence ID" value="NZ_ANIE01000006.1"/>
</dbReference>
<dbReference type="EMBL" id="ANIE01000006">
    <property type="protein sequence ID" value="KEF30978.1"/>
    <property type="molecule type" value="Genomic_DNA"/>
</dbReference>
<dbReference type="OrthoDB" id="6056921at2"/>
<keyword evidence="11" id="KW-1185">Reference proteome</keyword>
<proteinExistence type="predicted"/>
<evidence type="ECO:0000256" key="2">
    <source>
        <dbReference type="ARBA" id="ARBA00004496"/>
    </source>
</evidence>
<protein>
    <submittedName>
        <fullName evidence="10">Flagellar hook-length control protein FliK</fullName>
    </submittedName>
</protein>
<dbReference type="Pfam" id="PF22544">
    <property type="entry name" value="HYDIN_VesB_CFA65-like_Ig"/>
    <property type="match status" value="1"/>
</dbReference>
<dbReference type="Pfam" id="PF22073">
    <property type="entry name" value="Cep192_D4"/>
    <property type="match status" value="1"/>
</dbReference>
<evidence type="ECO:0000256" key="4">
    <source>
        <dbReference type="ARBA" id="ARBA00023069"/>
    </source>
</evidence>
<evidence type="ECO:0000259" key="8">
    <source>
        <dbReference type="Pfam" id="PF22073"/>
    </source>
</evidence>
<name>A0A072N1Y8_9GAMM</name>
<keyword evidence="3" id="KW-0963">Cytoplasm</keyword>
<dbReference type="AlphaFoldDB" id="A0A072N1Y8"/>
<dbReference type="InterPro" id="IPR033305">
    <property type="entry name" value="Hydin-like"/>
</dbReference>
<comment type="subcellular location">
    <subcellularLocation>
        <location evidence="1">Cell projection</location>
        <location evidence="1">Cilium</location>
    </subcellularLocation>
    <subcellularLocation>
        <location evidence="2">Cytoplasm</location>
    </subcellularLocation>
</comment>
<evidence type="ECO:0000259" key="9">
    <source>
        <dbReference type="Pfam" id="PF22544"/>
    </source>
</evidence>
<feature type="signal peptide" evidence="6">
    <location>
        <begin position="1"/>
        <end position="31"/>
    </location>
</feature>
<evidence type="ECO:0000313" key="10">
    <source>
        <dbReference type="EMBL" id="KEF30978.1"/>
    </source>
</evidence>
<evidence type="ECO:0000256" key="3">
    <source>
        <dbReference type="ARBA" id="ARBA00022490"/>
    </source>
</evidence>
<dbReference type="InterPro" id="IPR054090">
    <property type="entry name" value="Cep192_Spd-2-like_dom"/>
</dbReference>
<dbReference type="Pfam" id="PF20611">
    <property type="entry name" value="DUF6801"/>
    <property type="match status" value="1"/>
</dbReference>
<dbReference type="PANTHER" id="PTHR23053">
    <property type="entry name" value="DLEC1 DELETED IN LUNG AND ESOPHAGEAL CANCER 1"/>
    <property type="match status" value="1"/>
</dbReference>
<dbReference type="PANTHER" id="PTHR23053:SF0">
    <property type="entry name" value="HYDROCEPHALUS-INDUCING PROTEIN HOMOLOG"/>
    <property type="match status" value="1"/>
</dbReference>
<accession>A0A072N1Y8</accession>
<dbReference type="NCBIfam" id="NF012200">
    <property type="entry name" value="choice_anch_D"/>
    <property type="match status" value="2"/>
</dbReference>
<evidence type="ECO:0000256" key="1">
    <source>
        <dbReference type="ARBA" id="ARBA00004138"/>
    </source>
</evidence>
<feature type="domain" description="HYDIN/VesB/CFA65-like Ig-like" evidence="9">
    <location>
        <begin position="318"/>
        <end position="414"/>
    </location>
</feature>
<feature type="domain" description="DUF6801" evidence="7">
    <location>
        <begin position="39"/>
        <end position="197"/>
    </location>
</feature>
<dbReference type="InterPro" id="IPR013783">
    <property type="entry name" value="Ig-like_fold"/>
</dbReference>
<dbReference type="InterPro" id="IPR053879">
    <property type="entry name" value="HYDIN_VesB_CFA65-like_Ig"/>
</dbReference>
<evidence type="ECO:0000256" key="6">
    <source>
        <dbReference type="SAM" id="SignalP"/>
    </source>
</evidence>
<keyword evidence="4" id="KW-0969">Cilium</keyword>
<keyword evidence="6" id="KW-0732">Signal</keyword>
<dbReference type="GO" id="GO:0005737">
    <property type="term" value="C:cytoplasm"/>
    <property type="evidence" value="ECO:0007669"/>
    <property type="project" value="UniProtKB-SubCell"/>
</dbReference>
<keyword evidence="10" id="KW-0282">Flagellum</keyword>
<reference evidence="10 11" key="1">
    <citation type="submission" date="2012-12" db="EMBL/GenBank/DDBJ databases">
        <title>Genome assembly of Marinobacter sp. AK21.</title>
        <authorList>
            <person name="Khatri I."/>
            <person name="Kumar R."/>
            <person name="Vaidya B."/>
            <person name="Subramanian S."/>
            <person name="Pinnaka A."/>
        </authorList>
    </citation>
    <scope>NUCLEOTIDE SEQUENCE [LARGE SCALE GENOMIC DNA]</scope>
    <source>
        <strain evidence="10 11">AK21</strain>
    </source>
</reference>
<dbReference type="Proteomes" id="UP000035057">
    <property type="component" value="Unassembled WGS sequence"/>
</dbReference>
<evidence type="ECO:0000313" key="11">
    <source>
        <dbReference type="Proteomes" id="UP000035057"/>
    </source>
</evidence>
<evidence type="ECO:0000256" key="5">
    <source>
        <dbReference type="ARBA" id="ARBA00023273"/>
    </source>
</evidence>
<keyword evidence="5" id="KW-0966">Cell projection</keyword>
<dbReference type="STRING" id="1137280.D777_02131"/>
<dbReference type="PATRIC" id="fig|1137280.3.peg.1946"/>
<feature type="chain" id="PRO_5001680248" evidence="6">
    <location>
        <begin position="32"/>
        <end position="603"/>
    </location>
</feature>
<sequence>MKCRNLNAGVRKLGPAIAAAALMAGGGQAAAAPVSLTLDFSCPFPLIGDQPIRAEISADIPATATVGNPTPEFEVTALTVVNEDSRTGLKLVGSETVEGSAVSYNEVVTQSRTLDQIVNLSIPQTPIPNETGEFTVPATGNAPAVTFTDQDVGEAEIRVGALSLSLIARTANGDIAPAPIGEIDTDCTQLAGQNNLLQTIMVEGDVVETPRIAVNREEVAFGNVQAGLTEQDTITITNTGNAALGINGISIAGADSIAFMQTNSCSTIAPNAACDVDVTYIPSGEGSQTATLTIASTDAENPSVDVALSGNSVLAPVPEIGVNPGSVDLGRLLLGESSSAQVTVSNSGNETLLINGISLTGSDASEFTQTNNCTTVAPDQSCTIDLAFTAGAVGVSNAQLVIASDDPENPEITVPVTAEGYEETGSVIELLLALEGSTYIKSSGSTLPLNGSIATALDLASGTFEADLAVDPTVGNFSIKLLFSRLNAVANVEFEQAEMTTGTLINGELTANSHLYVKVPRVALKLFGIPFKVGGGDQCQTIEPVDITLTSPEGSNFSPATGGNVSGEYTLPPLENCGLLTDVLNQFLTGPGNTIDLMLTPEQ</sequence>
<feature type="domain" description="Cep192/Spd-2-like" evidence="8">
    <location>
        <begin position="210"/>
        <end position="310"/>
    </location>
</feature>
<dbReference type="InterPro" id="IPR046542">
    <property type="entry name" value="DUF6801"/>
</dbReference>
<comment type="caution">
    <text evidence="10">The sequence shown here is derived from an EMBL/GenBank/DDBJ whole genome shotgun (WGS) entry which is preliminary data.</text>
</comment>
<dbReference type="Gene3D" id="2.60.40.10">
    <property type="entry name" value="Immunoglobulins"/>
    <property type="match status" value="2"/>
</dbReference>